<name>A0A418XGK9_9BURK</name>
<reference evidence="1 2" key="1">
    <citation type="submission" date="2018-09" db="EMBL/GenBank/DDBJ databases">
        <authorList>
            <person name="Zhu H."/>
        </authorList>
    </citation>
    <scope>NUCLEOTIDE SEQUENCE [LARGE SCALE GENOMIC DNA]</scope>
    <source>
        <strain evidence="1 2">K1S02-61</strain>
    </source>
</reference>
<dbReference type="EMBL" id="QYUP01000145">
    <property type="protein sequence ID" value="RJG11603.1"/>
    <property type="molecule type" value="Genomic_DNA"/>
</dbReference>
<evidence type="ECO:0000313" key="2">
    <source>
        <dbReference type="Proteomes" id="UP000284006"/>
    </source>
</evidence>
<evidence type="ECO:0000313" key="1">
    <source>
        <dbReference type="EMBL" id="RJG11603.1"/>
    </source>
</evidence>
<sequence>MTSMAFDIKATRKHIIGGDIWMVEFPQLHRCAAASAGVAEILVLDSPYNHARAVNTVDVL</sequence>
<proteinExistence type="predicted"/>
<dbReference type="AlphaFoldDB" id="A0A418XGK9"/>
<keyword evidence="2" id="KW-1185">Reference proteome</keyword>
<organism evidence="1 2">
    <name type="scientific">Massilia cavernae</name>
    <dbReference type="NCBI Taxonomy" id="2320864"/>
    <lineage>
        <taxon>Bacteria</taxon>
        <taxon>Pseudomonadati</taxon>
        <taxon>Pseudomonadota</taxon>
        <taxon>Betaproteobacteria</taxon>
        <taxon>Burkholderiales</taxon>
        <taxon>Oxalobacteraceae</taxon>
        <taxon>Telluria group</taxon>
        <taxon>Massilia</taxon>
    </lineage>
</organism>
<comment type="caution">
    <text evidence="1">The sequence shown here is derived from an EMBL/GenBank/DDBJ whole genome shotgun (WGS) entry which is preliminary data.</text>
</comment>
<accession>A0A418XGK9</accession>
<gene>
    <name evidence="1" type="ORF">D3872_18705</name>
</gene>
<protein>
    <submittedName>
        <fullName evidence="1">Uncharacterized protein</fullName>
    </submittedName>
</protein>
<dbReference type="Proteomes" id="UP000284006">
    <property type="component" value="Unassembled WGS sequence"/>
</dbReference>